<sequence>MTDQLTFSAELAPEMAALIERMAREDGPQPDPTTLPPDEGRALAAAGNRRWNVALPEMAYGQAIVVPADAALDTPAIRCRLHVPFEARQGLILFVHGGGFSFCSPETHERCARLLAAEAGLPVLLPDYRLAPEDPHPAGLTDIVATLRALPALADKEGFAPAPLFLAGDSAGANLAFAALLHEIRAGRPVAAAGALLFYGNYDADFDSPSFRFFADGPGLTRAKMQRYWRFYVGDRDMRGDALACPVFATEDELAALPPLHLMAAGIDPLLSDTLALEHRLAAAGRSERAEIVPGVVHGFLQMTNELPQAREAIQQAGRFVRDHS</sequence>
<accession>A0A4Y8RSN5</accession>
<dbReference type="Gene3D" id="3.40.50.1820">
    <property type="entry name" value="alpha/beta hydrolase"/>
    <property type="match status" value="1"/>
</dbReference>
<dbReference type="PANTHER" id="PTHR48081:SF8">
    <property type="entry name" value="ALPHA_BETA HYDROLASE FOLD-3 DOMAIN-CONTAINING PROTEIN-RELATED"/>
    <property type="match status" value="1"/>
</dbReference>
<name>A0A4Y8RSN5_9HYPH</name>
<gene>
    <name evidence="5" type="ORF">E3C22_02450</name>
</gene>
<protein>
    <submittedName>
        <fullName evidence="5">Alpha/beta hydrolase</fullName>
    </submittedName>
</protein>
<dbReference type="SUPFAM" id="SSF53474">
    <property type="entry name" value="alpha/beta-Hydrolases"/>
    <property type="match status" value="1"/>
</dbReference>
<evidence type="ECO:0000313" key="6">
    <source>
        <dbReference type="Proteomes" id="UP000298179"/>
    </source>
</evidence>
<dbReference type="InterPro" id="IPR013094">
    <property type="entry name" value="AB_hydrolase_3"/>
</dbReference>
<dbReference type="InterPro" id="IPR029058">
    <property type="entry name" value="AB_hydrolase_fold"/>
</dbReference>
<dbReference type="PROSITE" id="PS01174">
    <property type="entry name" value="LIPASE_GDXG_SER"/>
    <property type="match status" value="1"/>
</dbReference>
<dbReference type="Proteomes" id="UP000298179">
    <property type="component" value="Unassembled WGS sequence"/>
</dbReference>
<dbReference type="InterPro" id="IPR050300">
    <property type="entry name" value="GDXG_lipolytic_enzyme"/>
</dbReference>
<evidence type="ECO:0000256" key="3">
    <source>
        <dbReference type="PROSITE-ProRule" id="PRU10038"/>
    </source>
</evidence>
<dbReference type="InterPro" id="IPR033140">
    <property type="entry name" value="Lipase_GDXG_put_SER_AS"/>
</dbReference>
<evidence type="ECO:0000259" key="4">
    <source>
        <dbReference type="Pfam" id="PF07859"/>
    </source>
</evidence>
<dbReference type="PANTHER" id="PTHR48081">
    <property type="entry name" value="AB HYDROLASE SUPERFAMILY PROTEIN C4A8.06C"/>
    <property type="match status" value="1"/>
</dbReference>
<feature type="domain" description="Alpha/beta hydrolase fold-3" evidence="4">
    <location>
        <begin position="92"/>
        <end position="301"/>
    </location>
</feature>
<organism evidence="5 6">
    <name type="scientific">Jiella endophytica</name>
    <dbReference type="NCBI Taxonomy" id="2558362"/>
    <lineage>
        <taxon>Bacteria</taxon>
        <taxon>Pseudomonadati</taxon>
        <taxon>Pseudomonadota</taxon>
        <taxon>Alphaproteobacteria</taxon>
        <taxon>Hyphomicrobiales</taxon>
        <taxon>Aurantimonadaceae</taxon>
        <taxon>Jiella</taxon>
    </lineage>
</organism>
<dbReference type="RefSeq" id="WP_134759853.1">
    <property type="nucleotide sequence ID" value="NZ_SOZD01000001.1"/>
</dbReference>
<reference evidence="5 6" key="1">
    <citation type="submission" date="2019-03" db="EMBL/GenBank/DDBJ databases">
        <title>Jiella endophytica sp. nov., a novel endophytic bacterium isolated from root of Ficus microcarpa Linn. f.</title>
        <authorList>
            <person name="Tuo L."/>
        </authorList>
    </citation>
    <scope>NUCLEOTIDE SEQUENCE [LARGE SCALE GENOMIC DNA]</scope>
    <source>
        <strain evidence="5 6">CBS5Q-3</strain>
    </source>
</reference>
<evidence type="ECO:0000256" key="1">
    <source>
        <dbReference type="ARBA" id="ARBA00010515"/>
    </source>
</evidence>
<dbReference type="GO" id="GO:0016787">
    <property type="term" value="F:hydrolase activity"/>
    <property type="evidence" value="ECO:0007669"/>
    <property type="project" value="UniProtKB-KW"/>
</dbReference>
<dbReference type="OrthoDB" id="9806180at2"/>
<comment type="caution">
    <text evidence="5">The sequence shown here is derived from an EMBL/GenBank/DDBJ whole genome shotgun (WGS) entry which is preliminary data.</text>
</comment>
<dbReference type="InterPro" id="IPR002168">
    <property type="entry name" value="Lipase_GDXG_HIS_AS"/>
</dbReference>
<evidence type="ECO:0000256" key="2">
    <source>
        <dbReference type="ARBA" id="ARBA00022801"/>
    </source>
</evidence>
<dbReference type="EMBL" id="SOZD01000001">
    <property type="protein sequence ID" value="TFF27340.1"/>
    <property type="molecule type" value="Genomic_DNA"/>
</dbReference>
<dbReference type="AlphaFoldDB" id="A0A4Y8RSN5"/>
<feature type="active site" evidence="3">
    <location>
        <position position="170"/>
    </location>
</feature>
<keyword evidence="2 5" id="KW-0378">Hydrolase</keyword>
<dbReference type="Pfam" id="PF07859">
    <property type="entry name" value="Abhydrolase_3"/>
    <property type="match status" value="1"/>
</dbReference>
<dbReference type="PROSITE" id="PS01173">
    <property type="entry name" value="LIPASE_GDXG_HIS"/>
    <property type="match status" value="1"/>
</dbReference>
<evidence type="ECO:0000313" key="5">
    <source>
        <dbReference type="EMBL" id="TFF27340.1"/>
    </source>
</evidence>
<proteinExistence type="inferred from homology"/>
<comment type="similarity">
    <text evidence="1">Belongs to the 'GDXG' lipolytic enzyme family.</text>
</comment>
<keyword evidence="6" id="KW-1185">Reference proteome</keyword>